<keyword evidence="6" id="KW-0658">Purine biosynthesis</keyword>
<protein>
    <recommendedName>
        <fullName evidence="2">phosphoribosylamine--glycine ligase</fullName>
        <ecNumber evidence="2">6.3.4.13</ecNumber>
    </recommendedName>
    <alternativeName>
        <fullName evidence="10">Glycinamide ribonucleotide synthetase</fullName>
    </alternativeName>
    <alternativeName>
        <fullName evidence="11">Phosphoribosylglycinamide synthetase</fullName>
    </alternativeName>
</protein>
<dbReference type="SMART" id="SM01209">
    <property type="entry name" value="GARS_A"/>
    <property type="match status" value="1"/>
</dbReference>
<dbReference type="EMBL" id="UINC01004501">
    <property type="protein sequence ID" value="SVA14783.1"/>
    <property type="molecule type" value="Genomic_DNA"/>
</dbReference>
<name>A0A381TL93_9ZZZZ</name>
<dbReference type="InterPro" id="IPR020562">
    <property type="entry name" value="PRibGlycinamide_synth_N"/>
</dbReference>
<dbReference type="AlphaFoldDB" id="A0A381TL93"/>
<dbReference type="HAMAP" id="MF_00138">
    <property type="entry name" value="GARS"/>
    <property type="match status" value="1"/>
</dbReference>
<dbReference type="SUPFAM" id="SSF52440">
    <property type="entry name" value="PreATP-grasp domain"/>
    <property type="match status" value="1"/>
</dbReference>
<dbReference type="InterPro" id="IPR020560">
    <property type="entry name" value="PRibGlycinamide_synth_C-dom"/>
</dbReference>
<feature type="domain" description="ATP-grasp" evidence="12">
    <location>
        <begin position="109"/>
        <end position="315"/>
    </location>
</feature>
<comment type="pathway">
    <text evidence="1">Purine metabolism; IMP biosynthesis via de novo pathway; N(1)-(5-phospho-D-ribosyl)glycinamide from 5-phospho-alpha-D-ribose 1-diphosphate: step 2/2.</text>
</comment>
<evidence type="ECO:0000256" key="8">
    <source>
        <dbReference type="ARBA" id="ARBA00023211"/>
    </source>
</evidence>
<dbReference type="FunFam" id="3.90.600.10:FF:000001">
    <property type="entry name" value="Trifunctional purine biosynthetic protein adenosine-3"/>
    <property type="match status" value="1"/>
</dbReference>
<evidence type="ECO:0000256" key="1">
    <source>
        <dbReference type="ARBA" id="ARBA00005174"/>
    </source>
</evidence>
<evidence type="ECO:0000256" key="5">
    <source>
        <dbReference type="ARBA" id="ARBA00022741"/>
    </source>
</evidence>
<dbReference type="InterPro" id="IPR016185">
    <property type="entry name" value="PreATP-grasp_dom_sf"/>
</dbReference>
<keyword evidence="7" id="KW-0067">ATP-binding</keyword>
<accession>A0A381TL93</accession>
<sequence>MKKKVLILGSGGREHAMAWAFANDDNVSKVYCAPGNGGTSKIAENITINLANFQEILRLAQEKKIDLTVVGPENPLASGIVDSFQKEGLRIFGPDAYGAQLESSKLFARNLMAEKKILQPSFYSCNTRDEIESLKVILELPLVLKADGLAAGKGVIVCETDEEFEKALKTIFEDGEFGEAARRISLERCLVGEELSVFAVCDGENFIILNTAQDHKRAFDGDNGPNTGGMGAYSPTPLSTPELIDRVGVEIIQPTLDAMKDRGHPYTGFLYVGLMIVDGDPYVIEFNVRMGDPETQVVLPLLESSLFELLWDATEGNLNKSKVAVSSKTAVTVVLAADGYPGKYEKGMKIKGLEKVQDRLVFHAGTLQKDHDIISNGGRILNVVGFGKDLKSAIDDAYDIANSIEFSGKYYRKDIGKRGVQYLKKGSKK</sequence>
<evidence type="ECO:0000256" key="2">
    <source>
        <dbReference type="ARBA" id="ARBA00013255"/>
    </source>
</evidence>
<dbReference type="InterPro" id="IPR020561">
    <property type="entry name" value="PRibGlycinamid_synth_ATP-grasp"/>
</dbReference>
<gene>
    <name evidence="13" type="ORF">METZ01_LOCUS67637</name>
</gene>
<dbReference type="FunFam" id="3.40.50.20:FF:000006">
    <property type="entry name" value="Phosphoribosylamine--glycine ligase, chloroplastic"/>
    <property type="match status" value="1"/>
</dbReference>
<keyword evidence="5" id="KW-0547">Nucleotide-binding</keyword>
<keyword evidence="4" id="KW-0479">Metal-binding</keyword>
<dbReference type="InterPro" id="IPR037123">
    <property type="entry name" value="PRibGlycinamide_synth_C_sf"/>
</dbReference>
<dbReference type="SUPFAM" id="SSF51246">
    <property type="entry name" value="Rudiment single hybrid motif"/>
    <property type="match status" value="1"/>
</dbReference>
<dbReference type="Pfam" id="PF01071">
    <property type="entry name" value="GARS_A"/>
    <property type="match status" value="1"/>
</dbReference>
<keyword evidence="8" id="KW-0464">Manganese</keyword>
<dbReference type="SUPFAM" id="SSF56059">
    <property type="entry name" value="Glutathione synthetase ATP-binding domain-like"/>
    <property type="match status" value="1"/>
</dbReference>
<dbReference type="UniPathway" id="UPA00074">
    <property type="reaction ID" value="UER00125"/>
</dbReference>
<evidence type="ECO:0000256" key="7">
    <source>
        <dbReference type="ARBA" id="ARBA00022840"/>
    </source>
</evidence>
<dbReference type="InterPro" id="IPR011761">
    <property type="entry name" value="ATP-grasp"/>
</dbReference>
<dbReference type="EC" id="6.3.4.13" evidence="2"/>
<evidence type="ECO:0000256" key="9">
    <source>
        <dbReference type="ARBA" id="ARBA00038345"/>
    </source>
</evidence>
<dbReference type="GO" id="GO:0005524">
    <property type="term" value="F:ATP binding"/>
    <property type="evidence" value="ECO:0007669"/>
    <property type="project" value="UniProtKB-KW"/>
</dbReference>
<evidence type="ECO:0000256" key="11">
    <source>
        <dbReference type="ARBA" id="ARBA00042864"/>
    </source>
</evidence>
<dbReference type="Gene3D" id="3.30.1490.20">
    <property type="entry name" value="ATP-grasp fold, A domain"/>
    <property type="match status" value="1"/>
</dbReference>
<dbReference type="Gene3D" id="3.30.470.20">
    <property type="entry name" value="ATP-grasp fold, B domain"/>
    <property type="match status" value="1"/>
</dbReference>
<evidence type="ECO:0000256" key="10">
    <source>
        <dbReference type="ARBA" id="ARBA00042242"/>
    </source>
</evidence>
<dbReference type="GO" id="GO:0004637">
    <property type="term" value="F:phosphoribosylamine-glycine ligase activity"/>
    <property type="evidence" value="ECO:0007669"/>
    <property type="project" value="UniProtKB-EC"/>
</dbReference>
<comment type="similarity">
    <text evidence="9">Belongs to the GARS family.</text>
</comment>
<dbReference type="GO" id="GO:0006189">
    <property type="term" value="P:'de novo' IMP biosynthetic process"/>
    <property type="evidence" value="ECO:0007669"/>
    <property type="project" value="UniProtKB-UniPathway"/>
</dbReference>
<evidence type="ECO:0000256" key="3">
    <source>
        <dbReference type="ARBA" id="ARBA00022598"/>
    </source>
</evidence>
<dbReference type="InterPro" id="IPR011054">
    <property type="entry name" value="Rudment_hybrid_motif"/>
</dbReference>
<evidence type="ECO:0000256" key="4">
    <source>
        <dbReference type="ARBA" id="ARBA00022723"/>
    </source>
</evidence>
<reference evidence="13" key="1">
    <citation type="submission" date="2018-05" db="EMBL/GenBank/DDBJ databases">
        <authorList>
            <person name="Lanie J.A."/>
            <person name="Ng W.-L."/>
            <person name="Kazmierczak K.M."/>
            <person name="Andrzejewski T.M."/>
            <person name="Davidsen T.M."/>
            <person name="Wayne K.J."/>
            <person name="Tettelin H."/>
            <person name="Glass J.I."/>
            <person name="Rusch D."/>
            <person name="Podicherti R."/>
            <person name="Tsui H.-C.T."/>
            <person name="Winkler M.E."/>
        </authorList>
    </citation>
    <scope>NUCLEOTIDE SEQUENCE</scope>
</reference>
<evidence type="ECO:0000256" key="6">
    <source>
        <dbReference type="ARBA" id="ARBA00022755"/>
    </source>
</evidence>
<dbReference type="GO" id="GO:0046872">
    <property type="term" value="F:metal ion binding"/>
    <property type="evidence" value="ECO:0007669"/>
    <property type="project" value="UniProtKB-KW"/>
</dbReference>
<dbReference type="GO" id="GO:0009113">
    <property type="term" value="P:purine nucleobase biosynthetic process"/>
    <property type="evidence" value="ECO:0007669"/>
    <property type="project" value="InterPro"/>
</dbReference>
<dbReference type="PANTHER" id="PTHR43472">
    <property type="entry name" value="PHOSPHORIBOSYLAMINE--GLYCINE LIGASE"/>
    <property type="match status" value="1"/>
</dbReference>
<dbReference type="PROSITE" id="PS50975">
    <property type="entry name" value="ATP_GRASP"/>
    <property type="match status" value="1"/>
</dbReference>
<evidence type="ECO:0000313" key="13">
    <source>
        <dbReference type="EMBL" id="SVA14783.1"/>
    </source>
</evidence>
<dbReference type="InterPro" id="IPR013815">
    <property type="entry name" value="ATP_grasp_subdomain_1"/>
</dbReference>
<dbReference type="Gene3D" id="3.90.600.10">
    <property type="entry name" value="Phosphoribosylglycinamide synthetase, C-terminal domain"/>
    <property type="match status" value="1"/>
</dbReference>
<dbReference type="InterPro" id="IPR000115">
    <property type="entry name" value="PRibGlycinamide_synth"/>
</dbReference>
<proteinExistence type="inferred from homology"/>
<dbReference type="NCBIfam" id="TIGR00877">
    <property type="entry name" value="purD"/>
    <property type="match status" value="1"/>
</dbReference>
<dbReference type="Gene3D" id="3.40.50.20">
    <property type="match status" value="1"/>
</dbReference>
<dbReference type="Pfam" id="PF02843">
    <property type="entry name" value="GARS_C"/>
    <property type="match status" value="1"/>
</dbReference>
<organism evidence="13">
    <name type="scientific">marine metagenome</name>
    <dbReference type="NCBI Taxonomy" id="408172"/>
    <lineage>
        <taxon>unclassified sequences</taxon>
        <taxon>metagenomes</taxon>
        <taxon>ecological metagenomes</taxon>
    </lineage>
</organism>
<keyword evidence="3" id="KW-0436">Ligase</keyword>
<dbReference type="FunFam" id="3.30.470.20:FF:000018">
    <property type="entry name" value="Trifunctional purine biosynthetic protein adenosine-3"/>
    <property type="match status" value="1"/>
</dbReference>
<evidence type="ECO:0000259" key="12">
    <source>
        <dbReference type="PROSITE" id="PS50975"/>
    </source>
</evidence>
<dbReference type="Pfam" id="PF02844">
    <property type="entry name" value="GARS_N"/>
    <property type="match status" value="1"/>
</dbReference>
<dbReference type="SMART" id="SM01210">
    <property type="entry name" value="GARS_C"/>
    <property type="match status" value="1"/>
</dbReference>
<dbReference type="PANTHER" id="PTHR43472:SF1">
    <property type="entry name" value="PHOSPHORIBOSYLAMINE--GLYCINE LIGASE, CHLOROPLASTIC"/>
    <property type="match status" value="1"/>
</dbReference>